<dbReference type="Gene3D" id="1.10.357.10">
    <property type="entry name" value="Tetracycline Repressor, domain 2"/>
    <property type="match status" value="1"/>
</dbReference>
<dbReference type="EMBL" id="BSFQ01000020">
    <property type="protein sequence ID" value="GLL13273.1"/>
    <property type="molecule type" value="Genomic_DNA"/>
</dbReference>
<dbReference type="PANTHER" id="PTHR30055:SF234">
    <property type="entry name" value="HTH-TYPE TRANSCRIPTIONAL REGULATOR BETI"/>
    <property type="match status" value="1"/>
</dbReference>
<feature type="compositionally biased region" description="Basic residues" evidence="5">
    <location>
        <begin position="15"/>
        <end position="24"/>
    </location>
</feature>
<evidence type="ECO:0000256" key="4">
    <source>
        <dbReference type="PROSITE-ProRule" id="PRU00335"/>
    </source>
</evidence>
<evidence type="ECO:0000256" key="3">
    <source>
        <dbReference type="ARBA" id="ARBA00023163"/>
    </source>
</evidence>
<dbReference type="SUPFAM" id="SSF48498">
    <property type="entry name" value="Tetracyclin repressor-like, C-terminal domain"/>
    <property type="match status" value="1"/>
</dbReference>
<dbReference type="PANTHER" id="PTHR30055">
    <property type="entry name" value="HTH-TYPE TRANSCRIPTIONAL REGULATOR RUTR"/>
    <property type="match status" value="1"/>
</dbReference>
<dbReference type="PRINTS" id="PR00455">
    <property type="entry name" value="HTHTETR"/>
</dbReference>
<feature type="region of interest" description="Disordered" evidence="5">
    <location>
        <begin position="1"/>
        <end position="24"/>
    </location>
</feature>
<protein>
    <recommendedName>
        <fullName evidence="6">HTH tetR-type domain-containing protein</fullName>
    </recommendedName>
</protein>
<keyword evidence="3" id="KW-0804">Transcription</keyword>
<sequence>MTTGGSGRSSDARARAARTKRDRTRRALLDAADANFGTRGWNRTRMEDIAATAGVSPATAYNHFPSKHALIGAVYGPLVHSLVQQAEQDRRAGRPVLDALRDQVNALTRTSWRHRGLTAAFWYAVQDYVSTRVGGPPDPADLGDPRTLAPVPDAILGLLQDGQASGELRPYPPALEISGLIVNTLLIRAVNRPHEPPEQTAELLLTVLFGTLKPELLCHAPEDERPLASDH</sequence>
<dbReference type="GO" id="GO:0003700">
    <property type="term" value="F:DNA-binding transcription factor activity"/>
    <property type="evidence" value="ECO:0007669"/>
    <property type="project" value="TreeGrafter"/>
</dbReference>
<dbReference type="InterPro" id="IPR036271">
    <property type="entry name" value="Tet_transcr_reg_TetR-rel_C_sf"/>
</dbReference>
<proteinExistence type="predicted"/>
<keyword evidence="1" id="KW-0805">Transcription regulation</keyword>
<dbReference type="AlphaFoldDB" id="A0A9W6NY09"/>
<evidence type="ECO:0000259" key="6">
    <source>
        <dbReference type="PROSITE" id="PS50977"/>
    </source>
</evidence>
<dbReference type="InterPro" id="IPR009057">
    <property type="entry name" value="Homeodomain-like_sf"/>
</dbReference>
<dbReference type="RefSeq" id="WP_037044362.1">
    <property type="nucleotide sequence ID" value="NZ_BAAAUZ010000017.1"/>
</dbReference>
<evidence type="ECO:0000313" key="8">
    <source>
        <dbReference type="Proteomes" id="UP001143463"/>
    </source>
</evidence>
<feature type="domain" description="HTH tetR-type" evidence="6">
    <location>
        <begin position="22"/>
        <end position="82"/>
    </location>
</feature>
<dbReference type="PROSITE" id="PS50977">
    <property type="entry name" value="HTH_TETR_2"/>
    <property type="match status" value="1"/>
</dbReference>
<keyword evidence="2 4" id="KW-0238">DNA-binding</keyword>
<dbReference type="InterPro" id="IPR050109">
    <property type="entry name" value="HTH-type_TetR-like_transc_reg"/>
</dbReference>
<dbReference type="GO" id="GO:0000976">
    <property type="term" value="F:transcription cis-regulatory region binding"/>
    <property type="evidence" value="ECO:0007669"/>
    <property type="project" value="TreeGrafter"/>
</dbReference>
<dbReference type="InterPro" id="IPR001647">
    <property type="entry name" value="HTH_TetR"/>
</dbReference>
<reference evidence="7" key="2">
    <citation type="submission" date="2023-01" db="EMBL/GenBank/DDBJ databases">
        <authorList>
            <person name="Sun Q."/>
            <person name="Evtushenko L."/>
        </authorList>
    </citation>
    <scope>NUCLEOTIDE SEQUENCE</scope>
    <source>
        <strain evidence="7">VKM Ac-1069</strain>
    </source>
</reference>
<evidence type="ECO:0000256" key="1">
    <source>
        <dbReference type="ARBA" id="ARBA00023015"/>
    </source>
</evidence>
<dbReference type="Proteomes" id="UP001143463">
    <property type="component" value="Unassembled WGS sequence"/>
</dbReference>
<name>A0A9W6NY09_9PSEU</name>
<comment type="caution">
    <text evidence="7">The sequence shown here is derived from an EMBL/GenBank/DDBJ whole genome shotgun (WGS) entry which is preliminary data.</text>
</comment>
<evidence type="ECO:0000256" key="5">
    <source>
        <dbReference type="SAM" id="MobiDB-lite"/>
    </source>
</evidence>
<reference evidence="7" key="1">
    <citation type="journal article" date="2014" name="Int. J. Syst. Evol. Microbiol.">
        <title>Complete genome sequence of Corynebacterium casei LMG S-19264T (=DSM 44701T), isolated from a smear-ripened cheese.</title>
        <authorList>
            <consortium name="US DOE Joint Genome Institute (JGI-PGF)"/>
            <person name="Walter F."/>
            <person name="Albersmeier A."/>
            <person name="Kalinowski J."/>
            <person name="Ruckert C."/>
        </authorList>
    </citation>
    <scope>NUCLEOTIDE SEQUENCE</scope>
    <source>
        <strain evidence="7">VKM Ac-1069</strain>
    </source>
</reference>
<dbReference type="SUPFAM" id="SSF46689">
    <property type="entry name" value="Homeodomain-like"/>
    <property type="match status" value="1"/>
</dbReference>
<feature type="DNA-binding region" description="H-T-H motif" evidence="4">
    <location>
        <begin position="45"/>
        <end position="64"/>
    </location>
</feature>
<organism evidence="7 8">
    <name type="scientific">Pseudonocardia halophobica</name>
    <dbReference type="NCBI Taxonomy" id="29401"/>
    <lineage>
        <taxon>Bacteria</taxon>
        <taxon>Bacillati</taxon>
        <taxon>Actinomycetota</taxon>
        <taxon>Actinomycetes</taxon>
        <taxon>Pseudonocardiales</taxon>
        <taxon>Pseudonocardiaceae</taxon>
        <taxon>Pseudonocardia</taxon>
    </lineage>
</organism>
<accession>A0A9W6NY09</accession>
<evidence type="ECO:0000313" key="7">
    <source>
        <dbReference type="EMBL" id="GLL13273.1"/>
    </source>
</evidence>
<evidence type="ECO:0000256" key="2">
    <source>
        <dbReference type="ARBA" id="ARBA00023125"/>
    </source>
</evidence>
<dbReference type="Pfam" id="PF00440">
    <property type="entry name" value="TetR_N"/>
    <property type="match status" value="1"/>
</dbReference>
<keyword evidence="8" id="KW-1185">Reference proteome</keyword>
<gene>
    <name evidence="7" type="ORF">GCM10017577_44160</name>
</gene>